<dbReference type="RefSeq" id="WP_047575381.1">
    <property type="nucleotide sequence ID" value="NZ_JPQT01000105.1"/>
</dbReference>
<name>A0A085V6W0_PSESX</name>
<protein>
    <recommendedName>
        <fullName evidence="3">DUF3077 domain-containing protein</fullName>
    </recommendedName>
</protein>
<organism evidence="1 2">
    <name type="scientific">Pseudomonas syringae</name>
    <dbReference type="NCBI Taxonomy" id="317"/>
    <lineage>
        <taxon>Bacteria</taxon>
        <taxon>Pseudomonadati</taxon>
        <taxon>Pseudomonadota</taxon>
        <taxon>Gammaproteobacteria</taxon>
        <taxon>Pseudomonadales</taxon>
        <taxon>Pseudomonadaceae</taxon>
        <taxon>Pseudomonas</taxon>
    </lineage>
</organism>
<dbReference type="EMBL" id="JPQT01000105">
    <property type="protein sequence ID" value="KFE51173.1"/>
    <property type="molecule type" value="Genomic_DNA"/>
</dbReference>
<dbReference type="Proteomes" id="UP000028643">
    <property type="component" value="Unassembled WGS sequence"/>
</dbReference>
<gene>
    <name evidence="1" type="ORF">IV02_13240</name>
</gene>
<dbReference type="Pfam" id="PF11275">
    <property type="entry name" value="DUF3077"/>
    <property type="match status" value="1"/>
</dbReference>
<evidence type="ECO:0008006" key="3">
    <source>
        <dbReference type="Google" id="ProtNLM"/>
    </source>
</evidence>
<accession>A0A085V6W0</accession>
<comment type="caution">
    <text evidence="1">The sequence shown here is derived from an EMBL/GenBank/DDBJ whole genome shotgun (WGS) entry which is preliminary data.</text>
</comment>
<sequence>MNLHTIKTIGTTTFANCGEDKQPLLRLNPNVPTEHALEHVAALLTCINELTLDAAMGESGLHATWAAHYLGEMAKAIVDDSLASFCASRLMDDQ</sequence>
<dbReference type="PATRIC" id="fig|317.174.peg.2720"/>
<proteinExistence type="predicted"/>
<evidence type="ECO:0000313" key="2">
    <source>
        <dbReference type="Proteomes" id="UP000028643"/>
    </source>
</evidence>
<evidence type="ECO:0000313" key="1">
    <source>
        <dbReference type="EMBL" id="KFE51173.1"/>
    </source>
</evidence>
<reference evidence="1 2" key="1">
    <citation type="submission" date="2014-07" db="EMBL/GenBank/DDBJ databases">
        <title>Draft Genome Sequences of Environmental Pseudomonas syringae strains.</title>
        <authorList>
            <person name="Baltrus D.A."/>
            <person name="Berge O."/>
            <person name="Morris C."/>
        </authorList>
    </citation>
    <scope>NUCLEOTIDE SEQUENCE [LARGE SCALE GENOMIC DNA]</scope>
    <source>
        <strain evidence="1 2">CEB003</strain>
    </source>
</reference>
<dbReference type="AlphaFoldDB" id="A0A085V6W0"/>
<dbReference type="InterPro" id="IPR021427">
    <property type="entry name" value="DUF3077"/>
</dbReference>